<dbReference type="CDD" id="cd08054">
    <property type="entry name" value="gp6"/>
    <property type="match status" value="1"/>
</dbReference>
<gene>
    <name evidence="1" type="ORF">ACFQ11_18200</name>
</gene>
<dbReference type="RefSeq" id="WP_378300014.1">
    <property type="nucleotide sequence ID" value="NZ_JBHTJA010000034.1"/>
</dbReference>
<organism evidence="1 2">
    <name type="scientific">Actinomadura sediminis</name>
    <dbReference type="NCBI Taxonomy" id="1038904"/>
    <lineage>
        <taxon>Bacteria</taxon>
        <taxon>Bacillati</taxon>
        <taxon>Actinomycetota</taxon>
        <taxon>Actinomycetes</taxon>
        <taxon>Streptosporangiales</taxon>
        <taxon>Thermomonosporaceae</taxon>
        <taxon>Actinomadura</taxon>
    </lineage>
</organism>
<name>A0ABW3EPQ8_9ACTN</name>
<reference evidence="2" key="1">
    <citation type="journal article" date="2019" name="Int. J. Syst. Evol. Microbiol.">
        <title>The Global Catalogue of Microorganisms (GCM) 10K type strain sequencing project: providing services to taxonomists for standard genome sequencing and annotation.</title>
        <authorList>
            <consortium name="The Broad Institute Genomics Platform"/>
            <consortium name="The Broad Institute Genome Sequencing Center for Infectious Disease"/>
            <person name="Wu L."/>
            <person name="Ma J."/>
        </authorList>
    </citation>
    <scope>NUCLEOTIDE SEQUENCE [LARGE SCALE GENOMIC DNA]</scope>
    <source>
        <strain evidence="2">JCM 31202</strain>
    </source>
</reference>
<evidence type="ECO:0000313" key="1">
    <source>
        <dbReference type="EMBL" id="MFD0902336.1"/>
    </source>
</evidence>
<evidence type="ECO:0008006" key="3">
    <source>
        <dbReference type="Google" id="ProtNLM"/>
    </source>
</evidence>
<dbReference type="Proteomes" id="UP001596972">
    <property type="component" value="Unassembled WGS sequence"/>
</dbReference>
<protein>
    <recommendedName>
        <fullName evidence="3">Big-1 domain-containing protein</fullName>
    </recommendedName>
</protein>
<evidence type="ECO:0000313" key="2">
    <source>
        <dbReference type="Proteomes" id="UP001596972"/>
    </source>
</evidence>
<accession>A0ABW3EPQ8</accession>
<proteinExistence type="predicted"/>
<dbReference type="Gene3D" id="2.60.40.10">
    <property type="entry name" value="Immunoglobulins"/>
    <property type="match status" value="1"/>
</dbReference>
<dbReference type="EMBL" id="JBHTJA010000034">
    <property type="protein sequence ID" value="MFD0902336.1"/>
    <property type="molecule type" value="Genomic_DNA"/>
</dbReference>
<sequence length="274" mass="28018">MYDLGAVVPLTLTVRDSTGNLADAGSVSVTVTLPDGATVVEGPVTSTTTGVYEYGYATTAAGRHVVRWVATGVNATASTDMFDVLAADPGQIVSLSDAKKHLNIPATSTTDDAELRDFVLAATAVVERYVGAVARREHVETFDGGRPDLVLSHAPVLSVSAVVEDGETVAASGYALDAPSGVLRRVLAGAGSCWRGGVGGVEVTYLAGRTSVPANVSRAALIIVKHMWDTQRGSGGSRPLLGESEAVALNPGGTGYAIPYRALELLGEPVAGVA</sequence>
<keyword evidence="2" id="KW-1185">Reference proteome</keyword>
<dbReference type="Gene3D" id="1.10.3230.30">
    <property type="entry name" value="Phage gp6-like head-tail connector protein"/>
    <property type="match status" value="1"/>
</dbReference>
<comment type="caution">
    <text evidence="1">The sequence shown here is derived from an EMBL/GenBank/DDBJ whole genome shotgun (WGS) entry which is preliminary data.</text>
</comment>
<dbReference type="InterPro" id="IPR013783">
    <property type="entry name" value="Ig-like_fold"/>
</dbReference>